<feature type="compositionally biased region" description="Basic and acidic residues" evidence="1">
    <location>
        <begin position="47"/>
        <end position="63"/>
    </location>
</feature>
<dbReference type="OrthoDB" id="6783530at2759"/>
<sequence length="192" mass="22813">MMKITILYGIIISLVILNSVRGDKRWKNNDENNLTNNEKSPTKKKLRSEDQIVKHSNNDEPNQKRFIGRIEHGKVKVLRRKSENEKHAKANRNEDEFCRNENDKNVDCTVDSDNDESSSSEELTKPKRKIKYSIKFQHEKQKKKQFNGDVSIMRLHKNERKYRMLNYILCINKEGKQFSINHVCYGKYVFYS</sequence>
<organism evidence="3 4">
    <name type="scientific">Sitophilus oryzae</name>
    <name type="common">Rice weevil</name>
    <name type="synonym">Curculio oryzae</name>
    <dbReference type="NCBI Taxonomy" id="7048"/>
    <lineage>
        <taxon>Eukaryota</taxon>
        <taxon>Metazoa</taxon>
        <taxon>Ecdysozoa</taxon>
        <taxon>Arthropoda</taxon>
        <taxon>Hexapoda</taxon>
        <taxon>Insecta</taxon>
        <taxon>Pterygota</taxon>
        <taxon>Neoptera</taxon>
        <taxon>Endopterygota</taxon>
        <taxon>Coleoptera</taxon>
        <taxon>Polyphaga</taxon>
        <taxon>Cucujiformia</taxon>
        <taxon>Curculionidae</taxon>
        <taxon>Dryophthorinae</taxon>
        <taxon>Sitophilus</taxon>
    </lineage>
</organism>
<protein>
    <submittedName>
        <fullName evidence="4">Uncharacterized protein LOC115891424 isoform X1</fullName>
    </submittedName>
</protein>
<evidence type="ECO:0000256" key="2">
    <source>
        <dbReference type="SAM" id="SignalP"/>
    </source>
</evidence>
<keyword evidence="3" id="KW-1185">Reference proteome</keyword>
<reference evidence="4" key="1">
    <citation type="submission" date="2025-08" db="UniProtKB">
        <authorList>
            <consortium name="RefSeq"/>
        </authorList>
    </citation>
    <scope>IDENTIFICATION</scope>
    <source>
        <tissue evidence="4">Gonads</tissue>
    </source>
</reference>
<dbReference type="GeneID" id="115891424"/>
<keyword evidence="2" id="KW-0732">Signal</keyword>
<feature type="region of interest" description="Disordered" evidence="1">
    <location>
        <begin position="25"/>
        <end position="63"/>
    </location>
</feature>
<dbReference type="Proteomes" id="UP000504635">
    <property type="component" value="Unplaced"/>
</dbReference>
<evidence type="ECO:0000313" key="4">
    <source>
        <dbReference type="RefSeq" id="XP_030767733.1"/>
    </source>
</evidence>
<dbReference type="KEGG" id="soy:115891424"/>
<evidence type="ECO:0000256" key="1">
    <source>
        <dbReference type="SAM" id="MobiDB-lite"/>
    </source>
</evidence>
<accession>A0A6J2YUE0</accession>
<feature type="chain" id="PRO_5026773235" evidence="2">
    <location>
        <begin position="23"/>
        <end position="192"/>
    </location>
</feature>
<dbReference type="InParanoid" id="A0A6J2YUE0"/>
<gene>
    <name evidence="4" type="primary">LOC115891424</name>
</gene>
<name>A0A6J2YUE0_SITOR</name>
<dbReference type="AlphaFoldDB" id="A0A6J2YUE0"/>
<proteinExistence type="predicted"/>
<dbReference type="RefSeq" id="XP_030767733.1">
    <property type="nucleotide sequence ID" value="XM_030911873.1"/>
</dbReference>
<evidence type="ECO:0000313" key="3">
    <source>
        <dbReference type="Proteomes" id="UP000504635"/>
    </source>
</evidence>
<feature type="signal peptide" evidence="2">
    <location>
        <begin position="1"/>
        <end position="22"/>
    </location>
</feature>